<gene>
    <name evidence="3" type="ORF">BYL167_LOCUS17242</name>
    <name evidence="2" type="ORF">GIL414_LOCUS13500</name>
    <name evidence="1" type="ORF">KQP761_LOCUS7390</name>
</gene>
<evidence type="ECO:0000313" key="3">
    <source>
        <dbReference type="EMBL" id="CAF4066088.1"/>
    </source>
</evidence>
<feature type="non-terminal residue" evidence="1">
    <location>
        <position position="1"/>
    </location>
</feature>
<dbReference type="Proteomes" id="UP000681720">
    <property type="component" value="Unassembled WGS sequence"/>
</dbReference>
<dbReference type="EMBL" id="CAJNOW010002500">
    <property type="protein sequence ID" value="CAF1354076.1"/>
    <property type="molecule type" value="Genomic_DNA"/>
</dbReference>
<protein>
    <submittedName>
        <fullName evidence="1">Uncharacterized protein</fullName>
    </submittedName>
</protein>
<reference evidence="1" key="1">
    <citation type="submission" date="2021-02" db="EMBL/GenBank/DDBJ databases">
        <authorList>
            <person name="Nowell W R."/>
        </authorList>
    </citation>
    <scope>NUCLEOTIDE SEQUENCE</scope>
</reference>
<dbReference type="EMBL" id="CAJOBJ010005484">
    <property type="protein sequence ID" value="CAF4032990.1"/>
    <property type="molecule type" value="Genomic_DNA"/>
</dbReference>
<evidence type="ECO:0000313" key="4">
    <source>
        <dbReference type="Proteomes" id="UP000663834"/>
    </source>
</evidence>
<evidence type="ECO:0000313" key="2">
    <source>
        <dbReference type="EMBL" id="CAF4032990.1"/>
    </source>
</evidence>
<proteinExistence type="predicted"/>
<dbReference type="EMBL" id="CAJOBH010006780">
    <property type="protein sequence ID" value="CAF4066088.1"/>
    <property type="molecule type" value="Genomic_DNA"/>
</dbReference>
<sequence length="81" mass="9706">MLHPMHAQGHIPEIKFRPVQINTLGDYVRQSNSAWRSRKFRNKQRDLDWYNYLRRQADTPLPHDIPYGKVRKPRIPSAPED</sequence>
<dbReference type="Proteomes" id="UP000663834">
    <property type="component" value="Unassembled WGS sequence"/>
</dbReference>
<evidence type="ECO:0000313" key="1">
    <source>
        <dbReference type="EMBL" id="CAF1354076.1"/>
    </source>
</evidence>
<organism evidence="1 4">
    <name type="scientific">Rotaria magnacalcarata</name>
    <dbReference type="NCBI Taxonomy" id="392030"/>
    <lineage>
        <taxon>Eukaryota</taxon>
        <taxon>Metazoa</taxon>
        <taxon>Spiralia</taxon>
        <taxon>Gnathifera</taxon>
        <taxon>Rotifera</taxon>
        <taxon>Eurotatoria</taxon>
        <taxon>Bdelloidea</taxon>
        <taxon>Philodinida</taxon>
        <taxon>Philodinidae</taxon>
        <taxon>Rotaria</taxon>
    </lineage>
</organism>
<comment type="caution">
    <text evidence="1">The sequence shown here is derived from an EMBL/GenBank/DDBJ whole genome shotgun (WGS) entry which is preliminary data.</text>
</comment>
<dbReference type="Proteomes" id="UP000681967">
    <property type="component" value="Unassembled WGS sequence"/>
</dbReference>
<accession>A0A815HLH9</accession>
<name>A0A815HLH9_9BILA</name>
<dbReference type="AlphaFoldDB" id="A0A815HLH9"/>